<keyword evidence="4" id="KW-0067">ATP-binding</keyword>
<reference evidence="4" key="1">
    <citation type="journal article" date="2020" name="mSystems">
        <title>Genome- and Community-Level Interaction Insights into Carbon Utilization and Element Cycling Functions of Hydrothermarchaeota in Hydrothermal Sediment.</title>
        <authorList>
            <person name="Zhou Z."/>
            <person name="Liu Y."/>
            <person name="Xu W."/>
            <person name="Pan J."/>
            <person name="Luo Z.H."/>
            <person name="Li M."/>
        </authorList>
    </citation>
    <scope>NUCLEOTIDE SEQUENCE [LARGE SCALE GENOMIC DNA]</scope>
    <source>
        <strain evidence="4">SpSt-637</strain>
        <strain evidence="3">SpSt-667</strain>
    </source>
</reference>
<dbReference type="EMBL" id="DTBD01000018">
    <property type="protein sequence ID" value="HGQ64092.1"/>
    <property type="molecule type" value="Genomic_DNA"/>
</dbReference>
<dbReference type="SUPFAM" id="SSF52540">
    <property type="entry name" value="P-loop containing nucleoside triphosphate hydrolases"/>
    <property type="match status" value="1"/>
</dbReference>
<accession>A0A7C4NSM1</accession>
<dbReference type="InterPro" id="IPR048907">
    <property type="entry name" value="WHD_MCM_arc"/>
</dbReference>
<evidence type="ECO:0000313" key="3">
    <source>
        <dbReference type="EMBL" id="HGQ35485.1"/>
    </source>
</evidence>
<feature type="domain" description="MCM C-terminal" evidence="2">
    <location>
        <begin position="289"/>
        <end position="344"/>
    </location>
</feature>
<evidence type="ECO:0000259" key="2">
    <source>
        <dbReference type="Pfam" id="PF21100"/>
    </source>
</evidence>
<dbReference type="Gene3D" id="1.10.10.10">
    <property type="entry name" value="Winged helix-like DNA-binding domain superfamily/Winged helix DNA-binding domain"/>
    <property type="match status" value="1"/>
</dbReference>
<evidence type="ECO:0000313" key="4">
    <source>
        <dbReference type="EMBL" id="HGQ64092.1"/>
    </source>
</evidence>
<feature type="domain" description="ATPase" evidence="1">
    <location>
        <begin position="19"/>
        <end position="248"/>
    </location>
</feature>
<keyword evidence="4" id="KW-0547">Nucleotide-binding</keyword>
<dbReference type="Gene3D" id="1.10.8.60">
    <property type="match status" value="1"/>
</dbReference>
<dbReference type="SUPFAM" id="SSF46785">
    <property type="entry name" value="Winged helix' DNA-binding domain"/>
    <property type="match status" value="1"/>
</dbReference>
<name>A0A7C4NSM1_9CREN</name>
<dbReference type="InterPro" id="IPR036390">
    <property type="entry name" value="WH_DNA-bd_sf"/>
</dbReference>
<dbReference type="InterPro" id="IPR011579">
    <property type="entry name" value="ATPase_dom"/>
</dbReference>
<protein>
    <submittedName>
        <fullName evidence="4">ATP-binding protein</fullName>
    </submittedName>
</protein>
<organism evidence="4">
    <name type="scientific">Ignisphaera aggregans</name>
    <dbReference type="NCBI Taxonomy" id="334771"/>
    <lineage>
        <taxon>Archaea</taxon>
        <taxon>Thermoproteota</taxon>
        <taxon>Thermoprotei</taxon>
        <taxon>Desulfurococcales</taxon>
        <taxon>Desulfurococcaceae</taxon>
        <taxon>Ignisphaera</taxon>
    </lineage>
</organism>
<dbReference type="PANTHER" id="PTHR34301:SF8">
    <property type="entry name" value="ATPASE DOMAIN-CONTAINING PROTEIN"/>
    <property type="match status" value="1"/>
</dbReference>
<dbReference type="Gene3D" id="3.40.50.300">
    <property type="entry name" value="P-loop containing nucleotide triphosphate hydrolases"/>
    <property type="match status" value="1"/>
</dbReference>
<dbReference type="Pfam" id="PF01637">
    <property type="entry name" value="ATPase_2"/>
    <property type="match status" value="1"/>
</dbReference>
<proteinExistence type="predicted"/>
<sequence length="358" mass="41357">MLFDPKPKRRKEDLFNFDEEFDTLKKFLGEPLIVVTGLRRTGKTSLILTALEESNNPYIFVDLRGFIRSWRDLYEVLSISVSEFMSRISRFRGFLDSLVKILGIIKGVSVSRLSIEFSWGRDRPLLTQLFTALDNVAEEHGVKVVVVFDELQRAVGGIGVAVQNALAYSYDHLRNLSFVISGSEMGVLYRYLKDSGAPLYGRAYLEVRTRRLRREEAVKFLEEGFNEVNYSISRDKIDEAVDKLDGIIGWLTYYGYSTVFKGRSVGDIWREAIELAKRELENFLEYRVSRERYRKILKLLSSGVREWGRLKVKLEEAEGKPVSDRVLHEILHTLRNHSIINNENKFLDPLVEEAAKTL</sequence>
<gene>
    <name evidence="4" type="ORF">ENU08_02465</name>
    <name evidence="3" type="ORF">ENU41_02245</name>
</gene>
<dbReference type="InterPro" id="IPR027417">
    <property type="entry name" value="P-loop_NTPase"/>
</dbReference>
<dbReference type="PANTHER" id="PTHR34301">
    <property type="entry name" value="DNA-BINDING PROTEIN-RELATED"/>
    <property type="match status" value="1"/>
</dbReference>
<evidence type="ECO:0000259" key="1">
    <source>
        <dbReference type="Pfam" id="PF01637"/>
    </source>
</evidence>
<dbReference type="Pfam" id="PF21100">
    <property type="entry name" value="WHD_MCM"/>
    <property type="match status" value="1"/>
</dbReference>
<comment type="caution">
    <text evidence="4">The sequence shown here is derived from an EMBL/GenBank/DDBJ whole genome shotgun (WGS) entry which is preliminary data.</text>
</comment>
<dbReference type="GO" id="GO:0005524">
    <property type="term" value="F:ATP binding"/>
    <property type="evidence" value="ECO:0007669"/>
    <property type="project" value="UniProtKB-KW"/>
</dbReference>
<dbReference type="AlphaFoldDB" id="A0A7C4NSM1"/>
<dbReference type="InterPro" id="IPR036388">
    <property type="entry name" value="WH-like_DNA-bd_sf"/>
</dbReference>
<dbReference type="EMBL" id="DTCK01000012">
    <property type="protein sequence ID" value="HGQ35485.1"/>
    <property type="molecule type" value="Genomic_DNA"/>
</dbReference>